<gene>
    <name evidence="9" type="ORF">OZSIB_3145</name>
</gene>
<dbReference type="InterPro" id="IPR039448">
    <property type="entry name" value="Beta_helix"/>
</dbReference>
<keyword evidence="4 5" id="KW-0067">ATP-binding</keyword>
<dbReference type="PROSITE" id="PS00108">
    <property type="entry name" value="PROTEIN_KINASE_ST"/>
    <property type="match status" value="2"/>
</dbReference>
<dbReference type="PROSITE" id="PS50011">
    <property type="entry name" value="PROTEIN_KINASE_DOM"/>
    <property type="match status" value="2"/>
</dbReference>
<dbReference type="PANTHER" id="PTHR43289">
    <property type="entry name" value="MITOGEN-ACTIVATED PROTEIN KINASE KINASE KINASE 20-RELATED"/>
    <property type="match status" value="1"/>
</dbReference>
<evidence type="ECO:0000256" key="6">
    <source>
        <dbReference type="SAM" id="Coils"/>
    </source>
</evidence>
<dbReference type="Gene3D" id="1.10.510.10">
    <property type="entry name" value="Transferase(Phosphotransferase) domain 1"/>
    <property type="match status" value="2"/>
</dbReference>
<feature type="domain" description="Protein kinase" evidence="8">
    <location>
        <begin position="303"/>
        <end position="572"/>
    </location>
</feature>
<dbReference type="SUPFAM" id="SSF56112">
    <property type="entry name" value="Protein kinase-like (PK-like)"/>
    <property type="match status" value="2"/>
</dbReference>
<protein>
    <submittedName>
        <fullName evidence="9">Serine/threonine-protein kinase PknA</fullName>
    </submittedName>
</protein>
<evidence type="ECO:0000256" key="7">
    <source>
        <dbReference type="SAM" id="MobiDB-lite"/>
    </source>
</evidence>
<evidence type="ECO:0000256" key="4">
    <source>
        <dbReference type="ARBA" id="ARBA00022840"/>
    </source>
</evidence>
<dbReference type="GO" id="GO:0004674">
    <property type="term" value="F:protein serine/threonine kinase activity"/>
    <property type="evidence" value="ECO:0007669"/>
    <property type="project" value="TreeGrafter"/>
</dbReference>
<dbReference type="InterPro" id="IPR011009">
    <property type="entry name" value="Kinase-like_dom_sf"/>
</dbReference>
<evidence type="ECO:0000313" key="10">
    <source>
        <dbReference type="Proteomes" id="UP000252355"/>
    </source>
</evidence>
<dbReference type="InterPro" id="IPR012334">
    <property type="entry name" value="Pectin_lyas_fold"/>
</dbReference>
<dbReference type="Pfam" id="PF13229">
    <property type="entry name" value="Beta_helix"/>
    <property type="match status" value="1"/>
</dbReference>
<dbReference type="SMART" id="SM00220">
    <property type="entry name" value="S_TKc"/>
    <property type="match status" value="2"/>
</dbReference>
<dbReference type="Proteomes" id="UP000252355">
    <property type="component" value="Unassembled WGS sequence"/>
</dbReference>
<dbReference type="EMBL" id="QOQW01000006">
    <property type="protein sequence ID" value="RCK80399.1"/>
    <property type="molecule type" value="Genomic_DNA"/>
</dbReference>
<feature type="compositionally biased region" description="Basic and acidic residues" evidence="7">
    <location>
        <begin position="1777"/>
        <end position="1790"/>
    </location>
</feature>
<dbReference type="CDD" id="cd14014">
    <property type="entry name" value="STKc_PknB_like"/>
    <property type="match status" value="2"/>
</dbReference>
<accession>A0A367ZRN1</accession>
<dbReference type="InterPro" id="IPR011050">
    <property type="entry name" value="Pectin_lyase_fold/virulence"/>
</dbReference>
<evidence type="ECO:0000256" key="1">
    <source>
        <dbReference type="ARBA" id="ARBA00022679"/>
    </source>
</evidence>
<sequence>MIKVGQIVGRHYKILAQLGAGGMGMVFRALDQNLGREVAIKFLLEDVSQNQELAQRFLNEGRILATIDHPAVVTVYASDTDLELNATFLVMEYFDGVSIDKRREDYQRDPITLLRHFIDLCEGIHACHQKGIIHRDIKPGNVLVNREGKIRIVDFGIAKAAQKQTRTGIAIGTPHYMSPEQCLGKGEITPKADIYSIGIMLWEFLTGSLPFDVGSGAADPALAIALMHLNDPPPLDKLDANPVGAHLRDLLGRMLAKKPEDRPDLPTIIEQLKTEVRLLETGGRTGATGRDPFQIGGVVNEIYEIESLLGEGGMGRAFKVRDRALNRTVAIKVLNEEACRDPGLVERFIREGQLLATVGHPNVVGIYASSIEKTTGRPFLVMEYVDGVTLATLKPSLLKAPLNTVPLMLQLAEGIAACHARGIIHRDLKPANLYITRDGLLKILDFGIARSSVSTTRTGFTLGTPEYMSPEQCLGDKALTGKSDIYSMGVIFWELLFGQPPFQAEPGANAAVAVAAKHIEATLPAQVLIPDPVIAPLLPLVRRMLDKNPEARPTPEELIAALEEFQLSHPAAAAGEEAGPRKIAKSRRTAPLRTLLDDRPASRSWLIGLALVGALGLGVGAWVYLRPASPPPPLPRPADAVALTVPALEAEIRRAIALNDFETAARHLFSLEQATRGGPLAQAFRPVISAEFERRATRAREAGQATQALLLFEEAVRIDPANASAALTLLAYRADLQKEAAQRQRQDALRQRAAALLAGLAPGSGSAELADLLGEMAQAGLASEAAWTQTTWIDRFQRDADALVQTDPERALAFYRDLRTHFPTTPGLDDRIRQAEATRARLASDAAAAAQQAAQQAAQAAALRTLLEEAERVAAALTPATDPRPVLALADRLTAAGQAERAAALRTRLVDLWLTEADRLAPADASGALALLERGLAALPGEPRLLERQAAIQEAARRAAAEAALASAAAALDLALTRFTIATDPTDVLAACARLATLGDRTRADAGRQRVADLFWEEIDRQAAASPAAALALARRAAAAFPDQTRFTAREQTLAEAIAQARAAAEREALLRQLRERIAQARAAWAPTHSPEAELADLRRLETEFALPEEAAAGRRDLAERYRTAARQVANDPAKALQILKVGQPAALDPAAWQAEITALETALASAAAQAQVAEAVNKKRVQGLAWAADPLAKKAAGLPALLADLDKAGATEAAGEIRAGAAAALRSRAAAARTTDDFDPLLAVANRLFPADDPFLAELREGMEQLKTRQASERVNRIRTALEKYAPGSPAKGLTGLFKELDSLGQAAVAQELADALRHRLTAAARAALARDPAEAETIVREALLFPPLAHDPGLQALAQEARTAAQQASERRRADLEAKVTQTLEAPDFPTKVETVAGLLKGLEQLPGGAEPARAGRRRAADRCLEAAQAAVSAKDLATARRLGDQARAFVPDHPGLAALAKALTDAARPPEPPVTPPIQPPDRPPTPPEPPVQPPGSPLEIVVAPGRSPSLADAVAQAQPGTTIKLQPGTHQGGLVIDKAITVVGDGDRGQIILQSADRPVLTLAGKALVSNLTIAYKGTSQTDAVKITGGSPTLKNCLVTSTAAAAAPDWSACVGIYGGNPVVQGNTLSGSRGMGLLVRGGKPLIQGNTMEGAAIYGVWFSDGAGGTLSGNTITRSGKSGIGIKNRAAPIIKGNTIRDNAENGVFVYADGAGTIQQNTITGNGWHGVQVDMGGKADRIEGNTISGNQKHGIHVQGNASQARVGANTLSGNKGQPERSDNGGRIDRL</sequence>
<evidence type="ECO:0000313" key="9">
    <source>
        <dbReference type="EMBL" id="RCK80399.1"/>
    </source>
</evidence>
<feature type="region of interest" description="Disordered" evidence="7">
    <location>
        <begin position="1468"/>
        <end position="1501"/>
    </location>
</feature>
<organism evidence="9 10">
    <name type="scientific">Candidatus Ozemobacter sibiricus</name>
    <dbReference type="NCBI Taxonomy" id="2268124"/>
    <lineage>
        <taxon>Bacteria</taxon>
        <taxon>Candidatus Ozemobacteria</taxon>
        <taxon>Candidatus Ozemobacterales</taxon>
        <taxon>Candidatus Ozemobacteraceae</taxon>
        <taxon>Candidatus Ozemobacter</taxon>
    </lineage>
</organism>
<comment type="caution">
    <text evidence="9">The sequence shown here is derived from an EMBL/GenBank/DDBJ whole genome shotgun (WGS) entry which is preliminary data.</text>
</comment>
<feature type="domain" description="Protein kinase" evidence="8">
    <location>
        <begin position="12"/>
        <end position="278"/>
    </location>
</feature>
<dbReference type="InterPro" id="IPR008271">
    <property type="entry name" value="Ser/Thr_kinase_AS"/>
</dbReference>
<keyword evidence="6" id="KW-0175">Coiled coil</keyword>
<keyword evidence="3 9" id="KW-0418">Kinase</keyword>
<dbReference type="PANTHER" id="PTHR43289:SF6">
    <property type="entry name" value="SERINE_THREONINE-PROTEIN KINASE NEKL-3"/>
    <property type="match status" value="1"/>
</dbReference>
<keyword evidence="2 5" id="KW-0547">Nucleotide-binding</keyword>
<name>A0A367ZRN1_9BACT</name>
<dbReference type="SMART" id="SM00710">
    <property type="entry name" value="PbH1"/>
    <property type="match status" value="7"/>
</dbReference>
<feature type="coiled-coil region" evidence="6">
    <location>
        <begin position="832"/>
        <end position="873"/>
    </location>
</feature>
<dbReference type="NCBIfam" id="TIGR03804">
    <property type="entry name" value="para_beta_helix"/>
    <property type="match status" value="3"/>
</dbReference>
<dbReference type="InterPro" id="IPR006626">
    <property type="entry name" value="PbH1"/>
</dbReference>
<feature type="compositionally biased region" description="Polar residues" evidence="7">
    <location>
        <begin position="1759"/>
        <end position="1775"/>
    </location>
</feature>
<feature type="binding site" evidence="5">
    <location>
        <position position="332"/>
    </location>
    <ligand>
        <name>ATP</name>
        <dbReference type="ChEBI" id="CHEBI:30616"/>
    </ligand>
</feature>
<dbReference type="Gene3D" id="3.30.200.20">
    <property type="entry name" value="Phosphorylase Kinase, domain 1"/>
    <property type="match status" value="2"/>
</dbReference>
<evidence type="ECO:0000256" key="2">
    <source>
        <dbReference type="ARBA" id="ARBA00022741"/>
    </source>
</evidence>
<dbReference type="Pfam" id="PF00069">
    <property type="entry name" value="Pkinase"/>
    <property type="match status" value="2"/>
</dbReference>
<evidence type="ECO:0000256" key="3">
    <source>
        <dbReference type="ARBA" id="ARBA00022777"/>
    </source>
</evidence>
<dbReference type="SUPFAM" id="SSF51126">
    <property type="entry name" value="Pectin lyase-like"/>
    <property type="match status" value="1"/>
</dbReference>
<evidence type="ECO:0000259" key="8">
    <source>
        <dbReference type="PROSITE" id="PS50011"/>
    </source>
</evidence>
<dbReference type="Gene3D" id="2.160.20.10">
    <property type="entry name" value="Single-stranded right-handed beta-helix, Pectin lyase-like"/>
    <property type="match status" value="1"/>
</dbReference>
<dbReference type="InterPro" id="IPR022441">
    <property type="entry name" value="Para_beta_helix_rpt-2"/>
</dbReference>
<feature type="region of interest" description="Disordered" evidence="7">
    <location>
        <begin position="1758"/>
        <end position="1790"/>
    </location>
</feature>
<dbReference type="InterPro" id="IPR000719">
    <property type="entry name" value="Prot_kinase_dom"/>
</dbReference>
<proteinExistence type="predicted"/>
<feature type="binding site" evidence="5">
    <location>
        <position position="41"/>
    </location>
    <ligand>
        <name>ATP</name>
        <dbReference type="ChEBI" id="CHEBI:30616"/>
    </ligand>
</feature>
<dbReference type="InterPro" id="IPR017441">
    <property type="entry name" value="Protein_kinase_ATP_BS"/>
</dbReference>
<feature type="compositionally biased region" description="Pro residues" evidence="7">
    <location>
        <begin position="1472"/>
        <end position="1500"/>
    </location>
</feature>
<reference evidence="9 10" key="1">
    <citation type="submission" date="2018-05" db="EMBL/GenBank/DDBJ databases">
        <title>A metagenomic window into the 2 km-deep terrestrial subsurface aquifer revealed taxonomically and functionally diverse microbial community comprising novel uncultured bacterial lineages.</title>
        <authorList>
            <person name="Kadnikov V.V."/>
            <person name="Mardanov A.V."/>
            <person name="Beletsky A.V."/>
            <person name="Banks D."/>
            <person name="Pimenov N.V."/>
            <person name="Frank Y.A."/>
            <person name="Karnachuk O.V."/>
            <person name="Ravin N.V."/>
        </authorList>
    </citation>
    <scope>NUCLEOTIDE SEQUENCE [LARGE SCALE GENOMIC DNA]</scope>
    <source>
        <strain evidence="9">BY5</strain>
    </source>
</reference>
<dbReference type="PROSITE" id="PS00107">
    <property type="entry name" value="PROTEIN_KINASE_ATP"/>
    <property type="match status" value="2"/>
</dbReference>
<dbReference type="GO" id="GO:0005524">
    <property type="term" value="F:ATP binding"/>
    <property type="evidence" value="ECO:0007669"/>
    <property type="project" value="UniProtKB-UniRule"/>
</dbReference>
<keyword evidence="1" id="KW-0808">Transferase</keyword>
<evidence type="ECO:0000256" key="5">
    <source>
        <dbReference type="PROSITE-ProRule" id="PRU10141"/>
    </source>
</evidence>